<gene>
    <name evidence="1" type="ordered locus">MmarC7_0068</name>
</gene>
<dbReference type="eggNOG" id="arCOG01304">
    <property type="taxonomic scope" value="Archaea"/>
</dbReference>
<reference evidence="1" key="1">
    <citation type="submission" date="2007-06" db="EMBL/GenBank/DDBJ databases">
        <title>Complete sequence of Methanococcus maripaludis C7.</title>
        <authorList>
            <consortium name="US DOE Joint Genome Institute"/>
            <person name="Copeland A."/>
            <person name="Lucas S."/>
            <person name="Lapidus A."/>
            <person name="Barry K."/>
            <person name="Glavina del Rio T."/>
            <person name="Dalin E."/>
            <person name="Tice H."/>
            <person name="Pitluck S."/>
            <person name="Clum A."/>
            <person name="Schmutz J."/>
            <person name="Larimer F."/>
            <person name="Land M."/>
            <person name="Hauser L."/>
            <person name="Kyrpides N."/>
            <person name="Anderson I."/>
            <person name="Sieprawska-Lupa M."/>
            <person name="Whitman W.B."/>
            <person name="Richardson P."/>
        </authorList>
    </citation>
    <scope>NUCLEOTIDE SEQUENCE [LARGE SCALE GENOMIC DNA]</scope>
    <source>
        <strain evidence="1">C7</strain>
    </source>
</reference>
<proteinExistence type="predicted"/>
<dbReference type="KEGG" id="mmz:MmarC7_0068"/>
<dbReference type="GO" id="GO:0003676">
    <property type="term" value="F:nucleic acid binding"/>
    <property type="evidence" value="ECO:0007669"/>
    <property type="project" value="InterPro"/>
</dbReference>
<dbReference type="STRING" id="426368.MmarC7_0068"/>
<dbReference type="OrthoDB" id="191938at2157"/>
<dbReference type="AlphaFoldDB" id="A6VFB2"/>
<sequence>MVIGDRGAVIMYSITNKKAAKVEATTFSQLGMNENDIEEILRCSIDMLCDDEESLLIVGRQVKNEKNGRSDLTAVDNNGNIVLIEIKRDKKDIENRKEAFEFQAIRYAASYAKVESPDELVKLVYAPYIEKYRNEYEIGELTSYELGIRKLNEFLDANDVTKFNEKQRIILAAGEYDEQTLSAVAWLNKNNVDMNCFQLTPYKINNECYINAEKILPVSGYEDYYVNLMDKAKYVSKKTKDITRRSLPKISDMLEWGVVKPGDVIKAKDHNAEAILLKNGNVSVIPTEMSIGSADVRKIPMQTAVATEMSMQTWLKSVYGWSSIQTYNFAVLKETGETLSKIREKYMEKLSSENTESE</sequence>
<dbReference type="Gene3D" id="3.40.1350.10">
    <property type="match status" value="1"/>
</dbReference>
<name>A6VFB2_METM7</name>
<accession>A6VFB2</accession>
<evidence type="ECO:0008006" key="2">
    <source>
        <dbReference type="Google" id="ProtNLM"/>
    </source>
</evidence>
<organism evidence="1">
    <name type="scientific">Methanococcus maripaludis (strain C7 / ATCC BAA-1331)</name>
    <dbReference type="NCBI Taxonomy" id="426368"/>
    <lineage>
        <taxon>Archaea</taxon>
        <taxon>Methanobacteriati</taxon>
        <taxon>Methanobacteriota</taxon>
        <taxon>Methanomada group</taxon>
        <taxon>Methanococci</taxon>
        <taxon>Methanococcales</taxon>
        <taxon>Methanococcaceae</taxon>
        <taxon>Methanococcus</taxon>
    </lineage>
</organism>
<dbReference type="EMBL" id="CP000745">
    <property type="protein sequence ID" value="ABR65138.1"/>
    <property type="molecule type" value="Genomic_DNA"/>
</dbReference>
<evidence type="ECO:0000313" key="1">
    <source>
        <dbReference type="EMBL" id="ABR65138.1"/>
    </source>
</evidence>
<protein>
    <recommendedName>
        <fullName evidence="2">RAMA domain-containing protein</fullName>
    </recommendedName>
</protein>
<dbReference type="InterPro" id="IPR011856">
    <property type="entry name" value="tRNA_endonuc-like_dom_sf"/>
</dbReference>
<dbReference type="HOGENOM" id="CLU_849157_0_0_2"/>